<accession>A0ABR2FNZ1</accession>
<reference evidence="1 2" key="1">
    <citation type="journal article" date="2024" name="G3 (Bethesda)">
        <title>Genome assembly of Hibiscus sabdariffa L. provides insights into metabolisms of medicinal natural products.</title>
        <authorList>
            <person name="Kim T."/>
        </authorList>
    </citation>
    <scope>NUCLEOTIDE SEQUENCE [LARGE SCALE GENOMIC DNA]</scope>
    <source>
        <strain evidence="1">TK-2024</strain>
        <tissue evidence="1">Old leaves</tissue>
    </source>
</reference>
<gene>
    <name evidence="1" type="ORF">V6N12_067876</name>
</gene>
<sequence>MAGSEDLSKAPAIRVEGPGSERFDVMFCEAATRHVVEDGGVGVCSGTGRRGDGEGLLLDSVLELDSTSNQNKEFDFIISNSNYILDFLQDMVDSNVHHIVLDNIDITLITVSIVVSLAAAEPGVEIVISKGVARKV</sequence>
<comment type="caution">
    <text evidence="1">The sequence shown here is derived from an EMBL/GenBank/DDBJ whole genome shotgun (WGS) entry which is preliminary data.</text>
</comment>
<protein>
    <submittedName>
        <fullName evidence="1">Uncharacterized protein</fullName>
    </submittedName>
</protein>
<evidence type="ECO:0000313" key="2">
    <source>
        <dbReference type="Proteomes" id="UP001472677"/>
    </source>
</evidence>
<keyword evidence="2" id="KW-1185">Reference proteome</keyword>
<dbReference type="Proteomes" id="UP001472677">
    <property type="component" value="Unassembled WGS sequence"/>
</dbReference>
<proteinExistence type="predicted"/>
<dbReference type="EMBL" id="JBBPBM010000005">
    <property type="protein sequence ID" value="KAK8583612.1"/>
    <property type="molecule type" value="Genomic_DNA"/>
</dbReference>
<name>A0ABR2FNZ1_9ROSI</name>
<evidence type="ECO:0000313" key="1">
    <source>
        <dbReference type="EMBL" id="KAK8583612.1"/>
    </source>
</evidence>
<organism evidence="1 2">
    <name type="scientific">Hibiscus sabdariffa</name>
    <name type="common">roselle</name>
    <dbReference type="NCBI Taxonomy" id="183260"/>
    <lineage>
        <taxon>Eukaryota</taxon>
        <taxon>Viridiplantae</taxon>
        <taxon>Streptophyta</taxon>
        <taxon>Embryophyta</taxon>
        <taxon>Tracheophyta</taxon>
        <taxon>Spermatophyta</taxon>
        <taxon>Magnoliopsida</taxon>
        <taxon>eudicotyledons</taxon>
        <taxon>Gunneridae</taxon>
        <taxon>Pentapetalae</taxon>
        <taxon>rosids</taxon>
        <taxon>malvids</taxon>
        <taxon>Malvales</taxon>
        <taxon>Malvaceae</taxon>
        <taxon>Malvoideae</taxon>
        <taxon>Hibiscus</taxon>
    </lineage>
</organism>